<dbReference type="Proteomes" id="UP000461948">
    <property type="component" value="Unassembled WGS sequence"/>
</dbReference>
<dbReference type="PANTHER" id="PTHR36113">
    <property type="entry name" value="LYASE, PUTATIVE-RELATED-RELATED"/>
    <property type="match status" value="1"/>
</dbReference>
<evidence type="ECO:0000259" key="1">
    <source>
        <dbReference type="Pfam" id="PF00903"/>
    </source>
</evidence>
<name>A0A7X2SYV1_ENTAG</name>
<gene>
    <name evidence="2" type="ORF">GKC49_27830</name>
</gene>
<dbReference type="Pfam" id="PF00903">
    <property type="entry name" value="Glyoxalase"/>
    <property type="match status" value="1"/>
</dbReference>
<dbReference type="Gene3D" id="3.10.180.10">
    <property type="entry name" value="2,3-Dihydroxybiphenyl 1,2-Dioxygenase, domain 1"/>
    <property type="match status" value="1"/>
</dbReference>
<dbReference type="InterPro" id="IPR004360">
    <property type="entry name" value="Glyas_Fos-R_dOase_dom"/>
</dbReference>
<dbReference type="InterPro" id="IPR029068">
    <property type="entry name" value="Glyas_Bleomycin-R_OHBP_Dase"/>
</dbReference>
<comment type="caution">
    <text evidence="2">The sequence shown here is derived from an EMBL/GenBank/DDBJ whole genome shotgun (WGS) entry which is preliminary data.</text>
</comment>
<accession>A0A7X2SYV1</accession>
<proteinExistence type="predicted"/>
<organism evidence="2 3">
    <name type="scientific">Enterobacter agglomerans</name>
    <name type="common">Erwinia herbicola</name>
    <name type="synonym">Pantoea agglomerans</name>
    <dbReference type="NCBI Taxonomy" id="549"/>
    <lineage>
        <taxon>Bacteria</taxon>
        <taxon>Pseudomonadati</taxon>
        <taxon>Pseudomonadota</taxon>
        <taxon>Gammaproteobacteria</taxon>
        <taxon>Enterobacterales</taxon>
        <taxon>Erwiniaceae</taxon>
        <taxon>Pantoea</taxon>
        <taxon>Pantoea agglomerans group</taxon>
    </lineage>
</organism>
<evidence type="ECO:0000313" key="3">
    <source>
        <dbReference type="Proteomes" id="UP000461948"/>
    </source>
</evidence>
<sequence>MSNDTGFTHLALQVRDLEKSVDFYQRYAGMQVIHQRKPGIPEAQKVAWLSDLTRPFALVLVQSDNNEDTP</sequence>
<reference evidence="2 3" key="1">
    <citation type="submission" date="2019-11" db="EMBL/GenBank/DDBJ databases">
        <title>Draft Genome Sequence of Plant Growth-Promoting Rhizosphere-Associated Bacteria.</title>
        <authorList>
            <person name="Vasilyev I.Y."/>
            <person name="Radchenko V."/>
            <person name="Ilnitskaya E.V."/>
        </authorList>
    </citation>
    <scope>NUCLEOTIDE SEQUENCE [LARGE SCALE GENOMIC DNA]</scope>
    <source>
        <strain evidence="2 3">VRA_MhP_f</strain>
    </source>
</reference>
<dbReference type="PANTHER" id="PTHR36113:SF3">
    <property type="entry name" value="SLL5075 PROTEIN"/>
    <property type="match status" value="1"/>
</dbReference>
<feature type="domain" description="Glyoxalase/fosfomycin resistance/dioxygenase" evidence="1">
    <location>
        <begin position="7"/>
        <end position="67"/>
    </location>
</feature>
<protein>
    <submittedName>
        <fullName evidence="2">VOC family protein</fullName>
    </submittedName>
</protein>
<dbReference type="SUPFAM" id="SSF54593">
    <property type="entry name" value="Glyoxalase/Bleomycin resistance protein/Dihydroxybiphenyl dioxygenase"/>
    <property type="match status" value="1"/>
</dbReference>
<dbReference type="EMBL" id="WKLC01002073">
    <property type="protein sequence ID" value="MSE18766.1"/>
    <property type="molecule type" value="Genomic_DNA"/>
</dbReference>
<dbReference type="InterPro" id="IPR051332">
    <property type="entry name" value="Fosfomycin_Res_Enzymes"/>
</dbReference>
<evidence type="ECO:0000313" key="2">
    <source>
        <dbReference type="EMBL" id="MSE18766.1"/>
    </source>
</evidence>
<feature type="non-terminal residue" evidence="2">
    <location>
        <position position="70"/>
    </location>
</feature>
<dbReference type="AlphaFoldDB" id="A0A7X2SYV1"/>